<dbReference type="Proteomes" id="UP001445335">
    <property type="component" value="Unassembled WGS sequence"/>
</dbReference>
<gene>
    <name evidence="2" type="ORF">WJX81_006677</name>
</gene>
<sequence>MGGGDQFGDYPRGVWSPAGGWYADPKHWRRNTVLAFAAMFAIAVPVFFLSASREQRHQYPVRPIPSQRWCKNFPPPPSEERIGGAT</sequence>
<accession>A0AAW1SEZ1</accession>
<keyword evidence="1" id="KW-0812">Transmembrane</keyword>
<reference evidence="2 3" key="1">
    <citation type="journal article" date="2024" name="Nat. Commun.">
        <title>Phylogenomics reveals the evolutionary origins of lichenization in chlorophyte algae.</title>
        <authorList>
            <person name="Puginier C."/>
            <person name="Libourel C."/>
            <person name="Otte J."/>
            <person name="Skaloud P."/>
            <person name="Haon M."/>
            <person name="Grisel S."/>
            <person name="Petersen M."/>
            <person name="Berrin J.G."/>
            <person name="Delaux P.M."/>
            <person name="Dal Grande F."/>
            <person name="Keller J."/>
        </authorList>
    </citation>
    <scope>NUCLEOTIDE SEQUENCE [LARGE SCALE GENOMIC DNA]</scope>
    <source>
        <strain evidence="2 3">SAG 245.80</strain>
    </source>
</reference>
<evidence type="ECO:0000256" key="1">
    <source>
        <dbReference type="SAM" id="Phobius"/>
    </source>
</evidence>
<dbReference type="PANTHER" id="PTHR34286">
    <property type="entry name" value="TRANSMEMBRANE PROTEIN"/>
    <property type="match status" value="1"/>
</dbReference>
<evidence type="ECO:0000313" key="3">
    <source>
        <dbReference type="Proteomes" id="UP001445335"/>
    </source>
</evidence>
<protein>
    <submittedName>
        <fullName evidence="2">Uncharacterized protein</fullName>
    </submittedName>
</protein>
<feature type="transmembrane region" description="Helical" evidence="1">
    <location>
        <begin position="33"/>
        <end position="52"/>
    </location>
</feature>
<dbReference type="EMBL" id="JALJOU010000004">
    <property type="protein sequence ID" value="KAK9844166.1"/>
    <property type="molecule type" value="Genomic_DNA"/>
</dbReference>
<organism evidence="2 3">
    <name type="scientific">Elliptochloris bilobata</name>
    <dbReference type="NCBI Taxonomy" id="381761"/>
    <lineage>
        <taxon>Eukaryota</taxon>
        <taxon>Viridiplantae</taxon>
        <taxon>Chlorophyta</taxon>
        <taxon>core chlorophytes</taxon>
        <taxon>Trebouxiophyceae</taxon>
        <taxon>Trebouxiophyceae incertae sedis</taxon>
        <taxon>Elliptochloris clade</taxon>
        <taxon>Elliptochloris</taxon>
    </lineage>
</organism>
<keyword evidence="1" id="KW-1133">Transmembrane helix</keyword>
<proteinExistence type="predicted"/>
<comment type="caution">
    <text evidence="2">The sequence shown here is derived from an EMBL/GenBank/DDBJ whole genome shotgun (WGS) entry which is preliminary data.</text>
</comment>
<dbReference type="PANTHER" id="PTHR34286:SF1">
    <property type="entry name" value="TRANSMEMBRANE PROTEIN"/>
    <property type="match status" value="1"/>
</dbReference>
<name>A0AAW1SEZ1_9CHLO</name>
<keyword evidence="1" id="KW-0472">Membrane</keyword>
<evidence type="ECO:0000313" key="2">
    <source>
        <dbReference type="EMBL" id="KAK9844166.1"/>
    </source>
</evidence>
<dbReference type="AlphaFoldDB" id="A0AAW1SEZ1"/>
<keyword evidence="3" id="KW-1185">Reference proteome</keyword>